<keyword evidence="2" id="KW-0732">Signal</keyword>
<reference evidence="3" key="1">
    <citation type="submission" date="2020-08" db="EMBL/GenBank/DDBJ databases">
        <authorList>
            <person name="Hu Y."/>
            <person name="Nguyen S.V."/>
            <person name="Li F."/>
            <person name="Fanning S."/>
        </authorList>
    </citation>
    <scope>NUCLEOTIDE SEQUENCE</scope>
    <source>
        <strain evidence="3">SYSU D8009</strain>
    </source>
</reference>
<feature type="signal peptide" evidence="2">
    <location>
        <begin position="1"/>
        <end position="22"/>
    </location>
</feature>
<evidence type="ECO:0000313" key="4">
    <source>
        <dbReference type="Proteomes" id="UP000600101"/>
    </source>
</evidence>
<protein>
    <submittedName>
        <fullName evidence="3">Tripartite tricarboxylate transporter substrate binding protein</fullName>
    </submittedName>
</protein>
<dbReference type="InterPro" id="IPR005064">
    <property type="entry name" value="BUG"/>
</dbReference>
<dbReference type="Gene3D" id="3.40.190.10">
    <property type="entry name" value="Periplasmic binding protein-like II"/>
    <property type="match status" value="1"/>
</dbReference>
<dbReference type="PANTHER" id="PTHR42928">
    <property type="entry name" value="TRICARBOXYLATE-BINDING PROTEIN"/>
    <property type="match status" value="1"/>
</dbReference>
<accession>A0A9X0QZD0</accession>
<evidence type="ECO:0000256" key="1">
    <source>
        <dbReference type="ARBA" id="ARBA00006987"/>
    </source>
</evidence>
<evidence type="ECO:0000313" key="3">
    <source>
        <dbReference type="EMBL" id="MBC4016639.1"/>
    </source>
</evidence>
<feature type="chain" id="PRO_5040900136" evidence="2">
    <location>
        <begin position="23"/>
        <end position="322"/>
    </location>
</feature>
<dbReference type="Pfam" id="PF03401">
    <property type="entry name" value="TctC"/>
    <property type="match status" value="1"/>
</dbReference>
<sequence length="322" mass="32424">MQRRQMLGTAVTLLAAPAIARAQGFPSRTVRLIVPYAAGGGTDITARLVAQQAAAASGQSFVVENRGGGASIPGTQAVAMAAPDGHTLGVVDLALVTNPGLYGSRLPYDTERDLVAVGAVAASPHVLLASPGAAARDLAGLLAAAKAKPGEVPFAHAGNGTANHLASVQLQLAGGVEFSLVGYRGAAPANAAVAANEVPYGFSAIPSAKGQIEGGLLRALAVTGERRSPALPEVPTFAELGMPAMDTQSVFGVIAPAGVPAAILARLNALLVRPAAEPELAARLTAMGYSIMAGSPADYAALIRREIAKWREVVAKAGVKPD</sequence>
<keyword evidence="4" id="KW-1185">Reference proteome</keyword>
<organism evidence="3 4">
    <name type="scientific">Siccirubricoccus deserti</name>
    <dbReference type="NCBI Taxonomy" id="2013562"/>
    <lineage>
        <taxon>Bacteria</taxon>
        <taxon>Pseudomonadati</taxon>
        <taxon>Pseudomonadota</taxon>
        <taxon>Alphaproteobacteria</taxon>
        <taxon>Acetobacterales</taxon>
        <taxon>Roseomonadaceae</taxon>
        <taxon>Siccirubricoccus</taxon>
    </lineage>
</organism>
<dbReference type="SUPFAM" id="SSF53850">
    <property type="entry name" value="Periplasmic binding protein-like II"/>
    <property type="match status" value="1"/>
</dbReference>
<comment type="similarity">
    <text evidence="1">Belongs to the UPF0065 (bug) family.</text>
</comment>
<dbReference type="PANTHER" id="PTHR42928:SF5">
    <property type="entry name" value="BLR1237 PROTEIN"/>
    <property type="match status" value="1"/>
</dbReference>
<evidence type="ECO:0000256" key="2">
    <source>
        <dbReference type="SAM" id="SignalP"/>
    </source>
</evidence>
<dbReference type="RefSeq" id="WP_186771408.1">
    <property type="nucleotide sequence ID" value="NZ_JACOMF010000017.1"/>
</dbReference>
<dbReference type="AlphaFoldDB" id="A0A9X0QZD0"/>
<dbReference type="PIRSF" id="PIRSF017082">
    <property type="entry name" value="YflP"/>
    <property type="match status" value="1"/>
</dbReference>
<name>A0A9X0QZD0_9PROT</name>
<dbReference type="EMBL" id="JACOMF010000017">
    <property type="protein sequence ID" value="MBC4016639.1"/>
    <property type="molecule type" value="Genomic_DNA"/>
</dbReference>
<dbReference type="Gene3D" id="3.40.190.150">
    <property type="entry name" value="Bordetella uptake gene, domain 1"/>
    <property type="match status" value="1"/>
</dbReference>
<comment type="caution">
    <text evidence="3">The sequence shown here is derived from an EMBL/GenBank/DDBJ whole genome shotgun (WGS) entry which is preliminary data.</text>
</comment>
<proteinExistence type="inferred from homology"/>
<dbReference type="Proteomes" id="UP000600101">
    <property type="component" value="Unassembled WGS sequence"/>
</dbReference>
<dbReference type="InterPro" id="IPR042100">
    <property type="entry name" value="Bug_dom1"/>
</dbReference>
<gene>
    <name evidence="3" type="ORF">H7965_15055</name>
</gene>